<organism evidence="1">
    <name type="scientific">Aureoumbra lagunensis</name>
    <dbReference type="NCBI Taxonomy" id="44058"/>
    <lineage>
        <taxon>Eukaryota</taxon>
        <taxon>Sar</taxon>
        <taxon>Stramenopiles</taxon>
        <taxon>Ochrophyta</taxon>
        <taxon>Pelagophyceae</taxon>
        <taxon>Pelagomonadales</taxon>
        <taxon>Aureoumbra</taxon>
    </lineage>
</organism>
<accession>A0A7S3JUD3</accession>
<reference evidence="1" key="1">
    <citation type="submission" date="2021-01" db="EMBL/GenBank/DDBJ databases">
        <authorList>
            <person name="Corre E."/>
            <person name="Pelletier E."/>
            <person name="Niang G."/>
            <person name="Scheremetjew M."/>
            <person name="Finn R."/>
            <person name="Kale V."/>
            <person name="Holt S."/>
            <person name="Cochrane G."/>
            <person name="Meng A."/>
            <person name="Brown T."/>
            <person name="Cohen L."/>
        </authorList>
    </citation>
    <scope>NUCLEOTIDE SEQUENCE</scope>
    <source>
        <strain evidence="1">CCMP1510</strain>
    </source>
</reference>
<dbReference type="EMBL" id="HBIJ01008614">
    <property type="protein sequence ID" value="CAE0365341.1"/>
    <property type="molecule type" value="Transcribed_RNA"/>
</dbReference>
<name>A0A7S3JUD3_9STRA</name>
<sequence length="153" mass="16662">MNLLPKRRIISRKPIPLKKSADDTAAENKAPSPLTLALRFAGFFAIIANGISSVIGPDLLVISKRVTSRLSDALLDPKKPRPTTLLDGLQLSEDAILKEIRLAPTKGVAGFLFSEGDPSSFEANIIDDASSSRLLLQGDDNDELRRRQEGEKK</sequence>
<dbReference type="AlphaFoldDB" id="A0A7S3JUD3"/>
<proteinExistence type="predicted"/>
<evidence type="ECO:0000313" key="1">
    <source>
        <dbReference type="EMBL" id="CAE0365341.1"/>
    </source>
</evidence>
<protein>
    <submittedName>
        <fullName evidence="1">Uncharacterized protein</fullName>
    </submittedName>
</protein>
<gene>
    <name evidence="1" type="ORF">ALAG00032_LOCUS6083</name>
</gene>